<sequence>MEAKFMPHWAAVIMAAGKGTRMKSKLPKVMHTLAGKPMLQHVLDCVRSVEIPRSMVVLGHGREQIEATLDDRTEVVVQEEQCGTGHAIMQAIPHCHEVDHIIVLSGDQPLIRPETLRNLIRIHIEHNAAATLLTACFENPHGLGRILKEGDQFLRVVEEKDATPEERLVQEINTGTYCFNVAKLREALKNITPKNAQGEYYLTDVFAVFHAQGEVIRTYCTEDVHEALGINSRAQLAAAEDVARQRILSYWMEEGVTIIDPRSTFIEAGVVLQPDVVLQPFTILKGRTQVAEDAVIGPHTTLTDCTVGAGSEVSHTVGNQAVIGGHCTIGPYAYLRPGTVLQDKVKVGDFVEIKNSQIGEGSKIPHLSYVGDSQVGKSVNIGAGTITCNYDGVNKYKTIIRDKAFLGSNTNLVAPVEIGEGSVTGAGSTISKNVPANTLAIERSTQKHIENWVRNKKK</sequence>
<dbReference type="GO" id="GO:0005737">
    <property type="term" value="C:cytoplasm"/>
    <property type="evidence" value="ECO:0007669"/>
    <property type="project" value="UniProtKB-SubCell"/>
</dbReference>
<feature type="domain" description="MobA-like NTP transferase" evidence="19">
    <location>
        <begin position="11"/>
        <end position="134"/>
    </location>
</feature>
<comment type="cofactor">
    <cofactor evidence="18">
        <name>Mg(2+)</name>
        <dbReference type="ChEBI" id="CHEBI:18420"/>
    </cofactor>
    <text evidence="18">Binds 1 Mg(2+) ion per subunit.</text>
</comment>
<keyword evidence="10 18" id="KW-0133">Cell shape</keyword>
<evidence type="ECO:0000256" key="7">
    <source>
        <dbReference type="ARBA" id="ARBA00022723"/>
    </source>
</evidence>
<feature type="binding site" evidence="18">
    <location>
        <position position="78"/>
    </location>
    <ligand>
        <name>UDP-N-acetyl-alpha-D-glucosamine</name>
        <dbReference type="ChEBI" id="CHEBI:57705"/>
    </ligand>
</feature>
<comment type="caution">
    <text evidence="18">Lacks conserved residue(s) required for the propagation of feature annotation.</text>
</comment>
<keyword evidence="8 18" id="KW-0677">Repeat</keyword>
<dbReference type="Pfam" id="PF12804">
    <property type="entry name" value="NTP_transf_3"/>
    <property type="match status" value="1"/>
</dbReference>
<dbReference type="InterPro" id="IPR025877">
    <property type="entry name" value="MobA-like_NTP_Trfase"/>
</dbReference>
<dbReference type="InterPro" id="IPR029044">
    <property type="entry name" value="Nucleotide-diphossugar_trans"/>
</dbReference>
<protein>
    <recommendedName>
        <fullName evidence="18">Bifunctional protein GlmU</fullName>
    </recommendedName>
    <domain>
        <recommendedName>
            <fullName evidence="18">UDP-N-acetylglucosamine pyrophosphorylase</fullName>
            <ecNumber evidence="18">2.7.7.23</ecNumber>
        </recommendedName>
        <alternativeName>
            <fullName evidence="18">N-acetylglucosamine-1-phosphate uridyltransferase</fullName>
        </alternativeName>
    </domain>
    <domain>
        <recommendedName>
            <fullName evidence="18">Glucosamine-1-phosphate N-acetyltransferase</fullName>
            <ecNumber evidence="18">2.3.1.157</ecNumber>
        </recommendedName>
    </domain>
</protein>
<comment type="function">
    <text evidence="17 18">Catalyzes the last two sequential reactions in the de novo biosynthetic pathway for UDP-N-acetylglucosamine (UDP-GlcNAc). The C-terminal domain catalyzes the transfer of acetyl group from acetyl coenzyme A to glucosamine-1-phosphate (GlcN-1-P) to produce N-acetylglucosamine-1-phosphate (GlcNAc-1-P), which is converted into UDP-GlcNAc by the transfer of uridine 5-monophosphate (from uridine 5-triphosphate), a reaction catalyzed by the N-terminal domain.</text>
</comment>
<evidence type="ECO:0000256" key="8">
    <source>
        <dbReference type="ARBA" id="ARBA00022737"/>
    </source>
</evidence>
<dbReference type="Proteomes" id="UP000004416">
    <property type="component" value="Unassembled WGS sequence"/>
</dbReference>
<feature type="binding site" evidence="18">
    <location>
        <position position="173"/>
    </location>
    <ligand>
        <name>UDP-N-acetyl-alpha-D-glucosamine</name>
        <dbReference type="ChEBI" id="CHEBI:57705"/>
    </ligand>
</feature>
<keyword evidence="12 18" id="KW-0511">Multifunctional enzyme</keyword>
<dbReference type="Pfam" id="PF14602">
    <property type="entry name" value="Hexapep_2"/>
    <property type="match status" value="1"/>
</dbReference>
<dbReference type="EMBL" id="AFZX01000104">
    <property type="protein sequence ID" value="EHL05392.1"/>
    <property type="molecule type" value="Genomic_DNA"/>
</dbReference>
<feature type="region of interest" description="Linker" evidence="18">
    <location>
        <begin position="234"/>
        <end position="254"/>
    </location>
</feature>
<feature type="binding site" evidence="18">
    <location>
        <position position="231"/>
    </location>
    <ligand>
        <name>UDP-N-acetyl-alpha-D-glucosamine</name>
        <dbReference type="ChEBI" id="CHEBI:57705"/>
    </ligand>
</feature>
<feature type="binding site" evidence="18">
    <location>
        <position position="380"/>
    </location>
    <ligand>
        <name>UDP-N-acetyl-alpha-D-glucosamine</name>
        <dbReference type="ChEBI" id="CHEBI:57705"/>
    </ligand>
</feature>
<dbReference type="GO" id="GO:0006048">
    <property type="term" value="P:UDP-N-acetylglucosamine biosynthetic process"/>
    <property type="evidence" value="ECO:0007669"/>
    <property type="project" value="UniProtKB-UniPathway"/>
</dbReference>
<dbReference type="HAMAP" id="MF_01631">
    <property type="entry name" value="GlmU"/>
    <property type="match status" value="1"/>
</dbReference>
<dbReference type="GO" id="GO:0071555">
    <property type="term" value="P:cell wall organization"/>
    <property type="evidence" value="ECO:0007669"/>
    <property type="project" value="UniProtKB-KW"/>
</dbReference>
<evidence type="ECO:0000256" key="9">
    <source>
        <dbReference type="ARBA" id="ARBA00022842"/>
    </source>
</evidence>
<dbReference type="AlphaFoldDB" id="G9XSH5"/>
<evidence type="ECO:0000256" key="13">
    <source>
        <dbReference type="ARBA" id="ARBA00023315"/>
    </source>
</evidence>
<accession>G9XSH5</accession>
<evidence type="ECO:0000256" key="17">
    <source>
        <dbReference type="ARBA" id="ARBA00049628"/>
    </source>
</evidence>
<feature type="binding site" evidence="18">
    <location>
        <position position="144"/>
    </location>
    <ligand>
        <name>UDP-N-acetyl-alpha-D-glucosamine</name>
        <dbReference type="ChEBI" id="CHEBI:57705"/>
    </ligand>
</feature>
<evidence type="ECO:0000256" key="15">
    <source>
        <dbReference type="ARBA" id="ARBA00048247"/>
    </source>
</evidence>
<dbReference type="GO" id="GO:0000287">
    <property type="term" value="F:magnesium ion binding"/>
    <property type="evidence" value="ECO:0007669"/>
    <property type="project" value="UniProtKB-UniRule"/>
</dbReference>
<feature type="binding site" evidence="18">
    <location>
        <position position="28"/>
    </location>
    <ligand>
        <name>UDP-N-acetyl-alpha-D-glucosamine</name>
        <dbReference type="ChEBI" id="CHEBI:57705"/>
    </ligand>
</feature>
<name>G9XSH5_DESHA</name>
<dbReference type="InterPro" id="IPR005882">
    <property type="entry name" value="Bifunctional_GlmU"/>
</dbReference>
<evidence type="ECO:0000256" key="5">
    <source>
        <dbReference type="ARBA" id="ARBA00022679"/>
    </source>
</evidence>
<keyword evidence="7 18" id="KW-0479">Metal-binding</keyword>
<gene>
    <name evidence="18" type="primary">glmU</name>
    <name evidence="20" type="ORF">HMPREF0322_03947</name>
</gene>
<keyword evidence="4 18" id="KW-0963">Cytoplasm</keyword>
<feature type="binding site" evidence="18">
    <location>
        <position position="426"/>
    </location>
    <ligand>
        <name>acetyl-CoA</name>
        <dbReference type="ChEBI" id="CHEBI:57288"/>
    </ligand>
</feature>
<feature type="binding site" evidence="18">
    <location>
        <position position="383"/>
    </location>
    <ligand>
        <name>acetyl-CoA</name>
        <dbReference type="ChEBI" id="CHEBI:57288"/>
    </ligand>
</feature>
<dbReference type="InterPro" id="IPR011004">
    <property type="entry name" value="Trimer_LpxA-like_sf"/>
</dbReference>
<feature type="binding site" evidence="18">
    <location>
        <position position="336"/>
    </location>
    <ligand>
        <name>UDP-N-acetyl-alpha-D-glucosamine</name>
        <dbReference type="ChEBI" id="CHEBI:57705"/>
    </ligand>
</feature>
<dbReference type="GO" id="GO:0009252">
    <property type="term" value="P:peptidoglycan biosynthetic process"/>
    <property type="evidence" value="ECO:0007669"/>
    <property type="project" value="UniProtKB-UniRule"/>
</dbReference>
<keyword evidence="5 18" id="KW-0808">Transferase</keyword>
<comment type="subcellular location">
    <subcellularLocation>
        <location evidence="1 18">Cytoplasm</location>
    </subcellularLocation>
</comment>
<feature type="binding site" evidence="18">
    <location>
        <position position="443"/>
    </location>
    <ligand>
        <name>acetyl-CoA</name>
        <dbReference type="ChEBI" id="CHEBI:57288"/>
    </ligand>
</feature>
<comment type="pathway">
    <text evidence="18">Bacterial outer membrane biogenesis; LPS lipid A biosynthesis.</text>
</comment>
<feature type="binding site" evidence="18">
    <location>
        <position position="354"/>
    </location>
    <ligand>
        <name>UDP-N-acetyl-alpha-D-glucosamine</name>
        <dbReference type="ChEBI" id="CHEBI:57705"/>
    </ligand>
</feature>
<dbReference type="Gene3D" id="2.160.10.10">
    <property type="entry name" value="Hexapeptide repeat proteins"/>
    <property type="match status" value="1"/>
</dbReference>
<dbReference type="SUPFAM" id="SSF53448">
    <property type="entry name" value="Nucleotide-diphospho-sugar transferases"/>
    <property type="match status" value="1"/>
</dbReference>
<feature type="region of interest" description="N-acetyltransferase" evidence="18">
    <location>
        <begin position="255"/>
        <end position="458"/>
    </location>
</feature>
<dbReference type="Gene3D" id="3.90.550.10">
    <property type="entry name" value="Spore Coat Polysaccharide Biosynthesis Protein SpsA, Chain A"/>
    <property type="match status" value="1"/>
</dbReference>
<evidence type="ECO:0000256" key="10">
    <source>
        <dbReference type="ARBA" id="ARBA00022960"/>
    </source>
</evidence>
<feature type="binding site" evidence="18">
    <location>
        <begin position="83"/>
        <end position="84"/>
    </location>
    <ligand>
        <name>UDP-N-acetyl-alpha-D-glucosamine</name>
        <dbReference type="ChEBI" id="CHEBI:57705"/>
    </ligand>
</feature>
<evidence type="ECO:0000256" key="1">
    <source>
        <dbReference type="ARBA" id="ARBA00004496"/>
    </source>
</evidence>
<comment type="catalytic activity">
    <reaction evidence="15 18">
        <text>alpha-D-glucosamine 1-phosphate + acetyl-CoA = N-acetyl-alpha-D-glucosamine 1-phosphate + CoA + H(+)</text>
        <dbReference type="Rhea" id="RHEA:13725"/>
        <dbReference type="ChEBI" id="CHEBI:15378"/>
        <dbReference type="ChEBI" id="CHEBI:57287"/>
        <dbReference type="ChEBI" id="CHEBI:57288"/>
        <dbReference type="ChEBI" id="CHEBI:57776"/>
        <dbReference type="ChEBI" id="CHEBI:58516"/>
        <dbReference type="EC" id="2.3.1.157"/>
    </reaction>
</comment>
<dbReference type="EC" id="2.3.1.157" evidence="18"/>
<keyword evidence="9 18" id="KW-0460">Magnesium</keyword>
<evidence type="ECO:0000256" key="11">
    <source>
        <dbReference type="ARBA" id="ARBA00022984"/>
    </source>
</evidence>
<feature type="binding site" evidence="18">
    <location>
        <position position="231"/>
    </location>
    <ligand>
        <name>Mg(2+)</name>
        <dbReference type="ChEBI" id="CHEBI:18420"/>
    </ligand>
</feature>
<dbReference type="GO" id="GO:0003977">
    <property type="term" value="F:UDP-N-acetylglucosamine diphosphorylase activity"/>
    <property type="evidence" value="ECO:0007669"/>
    <property type="project" value="UniProtKB-UniRule"/>
</dbReference>
<feature type="binding site" evidence="18">
    <location>
        <begin position="105"/>
        <end position="107"/>
    </location>
    <ligand>
        <name>UDP-N-acetyl-alpha-D-glucosamine</name>
        <dbReference type="ChEBI" id="CHEBI:57705"/>
    </ligand>
</feature>
<feature type="binding site" evidence="18">
    <location>
        <begin position="389"/>
        <end position="390"/>
    </location>
    <ligand>
        <name>acetyl-CoA</name>
        <dbReference type="ChEBI" id="CHEBI:57288"/>
    </ligand>
</feature>
<evidence type="ECO:0000256" key="6">
    <source>
        <dbReference type="ARBA" id="ARBA00022695"/>
    </source>
</evidence>
<feature type="binding site" evidence="18">
    <location>
        <position position="107"/>
    </location>
    <ligand>
        <name>Mg(2+)</name>
        <dbReference type="ChEBI" id="CHEBI:18420"/>
    </ligand>
</feature>
<evidence type="ECO:0000256" key="4">
    <source>
        <dbReference type="ARBA" id="ARBA00022490"/>
    </source>
</evidence>
<evidence type="ECO:0000256" key="2">
    <source>
        <dbReference type="ARBA" id="ARBA00007707"/>
    </source>
</evidence>
<feature type="active site" description="Proton acceptor" evidence="18">
    <location>
        <position position="366"/>
    </location>
</feature>
<comment type="similarity">
    <text evidence="3 18">In the N-terminal section; belongs to the N-acetylglucosamine-1-phosphate uridyltransferase family.</text>
</comment>
<dbReference type="UniPathway" id="UPA00113">
    <property type="reaction ID" value="UER00532"/>
</dbReference>
<evidence type="ECO:0000256" key="12">
    <source>
        <dbReference type="ARBA" id="ARBA00023268"/>
    </source>
</evidence>
<comment type="similarity">
    <text evidence="2 18">In the C-terminal section; belongs to the transferase hexapeptide repeat family.</text>
</comment>
<proteinExistence type="inferred from homology"/>
<organism evidence="20 21">
    <name type="scientific">Desulfitobacterium hafniense DP7</name>
    <dbReference type="NCBI Taxonomy" id="537010"/>
    <lineage>
        <taxon>Bacteria</taxon>
        <taxon>Bacillati</taxon>
        <taxon>Bacillota</taxon>
        <taxon>Clostridia</taxon>
        <taxon>Eubacteriales</taxon>
        <taxon>Desulfitobacteriaceae</taxon>
        <taxon>Desulfitobacterium</taxon>
    </lineage>
</organism>
<comment type="pathway">
    <text evidence="18">Nucleotide-sugar biosynthesis; UDP-N-acetyl-alpha-D-glucosamine biosynthesis; UDP-N-acetyl-alpha-D-glucosamine from N-acetyl-alpha-D-glucosamine 1-phosphate: step 1/1.</text>
</comment>
<feature type="binding site" evidence="18">
    <location>
        <position position="369"/>
    </location>
    <ligand>
        <name>UDP-N-acetyl-alpha-D-glucosamine</name>
        <dbReference type="ChEBI" id="CHEBI:57705"/>
    </ligand>
</feature>
<dbReference type="SUPFAM" id="SSF51161">
    <property type="entry name" value="Trimeric LpxA-like enzymes"/>
    <property type="match status" value="1"/>
</dbReference>
<dbReference type="GO" id="GO:0000902">
    <property type="term" value="P:cell morphogenesis"/>
    <property type="evidence" value="ECO:0007669"/>
    <property type="project" value="UniProtKB-UniRule"/>
</dbReference>
<dbReference type="EC" id="2.7.7.23" evidence="18"/>
<evidence type="ECO:0000256" key="18">
    <source>
        <dbReference type="HAMAP-Rule" id="MF_01631"/>
    </source>
</evidence>
<keyword evidence="14 18" id="KW-0961">Cell wall biogenesis/degradation</keyword>
<dbReference type="InterPro" id="IPR050065">
    <property type="entry name" value="GlmU-like"/>
</dbReference>
<evidence type="ECO:0000256" key="16">
    <source>
        <dbReference type="ARBA" id="ARBA00048493"/>
    </source>
</evidence>
<dbReference type="InterPro" id="IPR038009">
    <property type="entry name" value="GlmU_C_LbH"/>
</dbReference>
<evidence type="ECO:0000313" key="21">
    <source>
        <dbReference type="Proteomes" id="UP000004416"/>
    </source>
</evidence>
<comment type="catalytic activity">
    <reaction evidence="16 18">
        <text>N-acetyl-alpha-D-glucosamine 1-phosphate + UTP + H(+) = UDP-N-acetyl-alpha-D-glucosamine + diphosphate</text>
        <dbReference type="Rhea" id="RHEA:13509"/>
        <dbReference type="ChEBI" id="CHEBI:15378"/>
        <dbReference type="ChEBI" id="CHEBI:33019"/>
        <dbReference type="ChEBI" id="CHEBI:46398"/>
        <dbReference type="ChEBI" id="CHEBI:57705"/>
        <dbReference type="ChEBI" id="CHEBI:57776"/>
        <dbReference type="EC" id="2.7.7.23"/>
    </reaction>
</comment>
<dbReference type="CDD" id="cd02540">
    <property type="entry name" value="GT2_GlmU_N_bac"/>
    <property type="match status" value="1"/>
</dbReference>
<comment type="caution">
    <text evidence="20">The sequence shown here is derived from an EMBL/GenBank/DDBJ whole genome shotgun (WGS) entry which is preliminary data.</text>
</comment>
<reference evidence="20 21" key="1">
    <citation type="submission" date="2011-08" db="EMBL/GenBank/DDBJ databases">
        <authorList>
            <person name="Weinstock G."/>
            <person name="Sodergren E."/>
            <person name="Clifton S."/>
            <person name="Fulton L."/>
            <person name="Fulton B."/>
            <person name="Courtney L."/>
            <person name="Fronick C."/>
            <person name="Harrison M."/>
            <person name="Strong C."/>
            <person name="Farmer C."/>
            <person name="Delahaunty K."/>
            <person name="Markovic C."/>
            <person name="Hall O."/>
            <person name="Minx P."/>
            <person name="Tomlinson C."/>
            <person name="Mitreva M."/>
            <person name="Hou S."/>
            <person name="Chen J."/>
            <person name="Wollam A."/>
            <person name="Pepin K.H."/>
            <person name="Johnson M."/>
            <person name="Bhonagiri V."/>
            <person name="Zhang X."/>
            <person name="Suruliraj S."/>
            <person name="Warren W."/>
            <person name="Chinwalla A."/>
            <person name="Mardis E.R."/>
            <person name="Wilson R.K."/>
        </authorList>
    </citation>
    <scope>NUCLEOTIDE SEQUENCE [LARGE SCALE GENOMIC DNA]</scope>
    <source>
        <strain evidence="20 21">DP7</strain>
    </source>
</reference>
<feature type="binding site" evidence="18">
    <location>
        <position position="158"/>
    </location>
    <ligand>
        <name>UDP-N-acetyl-alpha-D-glucosamine</name>
        <dbReference type="ChEBI" id="CHEBI:57705"/>
    </ligand>
</feature>
<evidence type="ECO:0000256" key="3">
    <source>
        <dbReference type="ARBA" id="ARBA00007947"/>
    </source>
</evidence>
<keyword evidence="13 18" id="KW-0012">Acyltransferase</keyword>
<keyword evidence="11 18" id="KW-0573">Peptidoglycan synthesis</keyword>
<dbReference type="GO" id="GO:0019134">
    <property type="term" value="F:glucosamine-1-phosphate N-acetyltransferase activity"/>
    <property type="evidence" value="ECO:0007669"/>
    <property type="project" value="UniProtKB-UniRule"/>
</dbReference>
<dbReference type="InterPro" id="IPR001451">
    <property type="entry name" value="Hexapep"/>
</dbReference>
<dbReference type="NCBIfam" id="NF010934">
    <property type="entry name" value="PRK14354.1"/>
    <property type="match status" value="1"/>
</dbReference>
<dbReference type="GO" id="GO:0008360">
    <property type="term" value="P:regulation of cell shape"/>
    <property type="evidence" value="ECO:0007669"/>
    <property type="project" value="UniProtKB-KW"/>
</dbReference>
<dbReference type="NCBIfam" id="TIGR01173">
    <property type="entry name" value="glmU"/>
    <property type="match status" value="1"/>
</dbReference>
<evidence type="ECO:0000256" key="14">
    <source>
        <dbReference type="ARBA" id="ARBA00023316"/>
    </source>
</evidence>
<comment type="pathway">
    <text evidence="18">Nucleotide-sugar biosynthesis; UDP-N-acetyl-alpha-D-glucosamine biosynthesis; N-acetyl-alpha-D-glucosamine 1-phosphate from alpha-D-glucosamine 6-phosphate (route II): step 2/2.</text>
</comment>
<dbReference type="PATRIC" id="fig|537010.4.peg.3686"/>
<dbReference type="GO" id="GO:0016020">
    <property type="term" value="C:membrane"/>
    <property type="evidence" value="ECO:0007669"/>
    <property type="project" value="GOC"/>
</dbReference>
<dbReference type="UniPathway" id="UPA00973"/>
<dbReference type="PANTHER" id="PTHR43584:SF3">
    <property type="entry name" value="BIFUNCTIONAL PROTEIN GLMU"/>
    <property type="match status" value="1"/>
</dbReference>
<dbReference type="PANTHER" id="PTHR43584">
    <property type="entry name" value="NUCLEOTIDYL TRANSFERASE"/>
    <property type="match status" value="1"/>
</dbReference>
<feature type="region of interest" description="Pyrophosphorylase" evidence="18">
    <location>
        <begin position="1"/>
        <end position="233"/>
    </location>
</feature>
<dbReference type="HOGENOM" id="CLU_029499_15_2_9"/>
<dbReference type="GO" id="GO:0009245">
    <property type="term" value="P:lipid A biosynthetic process"/>
    <property type="evidence" value="ECO:0007669"/>
    <property type="project" value="UniProtKB-UniRule"/>
</dbReference>
<feature type="binding site" evidence="18">
    <location>
        <position position="408"/>
    </location>
    <ligand>
        <name>acetyl-CoA</name>
        <dbReference type="ChEBI" id="CHEBI:57288"/>
    </ligand>
</feature>
<dbReference type="CDD" id="cd03353">
    <property type="entry name" value="LbH_GlmU_C"/>
    <property type="match status" value="1"/>
</dbReference>
<keyword evidence="6 18" id="KW-0548">Nucleotidyltransferase</keyword>
<comment type="subunit">
    <text evidence="18">Homotrimer.</text>
</comment>
<evidence type="ECO:0000313" key="20">
    <source>
        <dbReference type="EMBL" id="EHL05392.1"/>
    </source>
</evidence>
<evidence type="ECO:0000259" key="19">
    <source>
        <dbReference type="Pfam" id="PF12804"/>
    </source>
</evidence>